<dbReference type="EMBL" id="MUGW01000009">
    <property type="protein sequence ID" value="OXA94411.1"/>
    <property type="molecule type" value="Genomic_DNA"/>
</dbReference>
<sequence length="183" mass="21571">MMVRKIILYTITTMLLIGCCYNGKVSEYGLPRRDIKKLEKPILYEKIDTLALYKLTSSFHINYLTNEYSYFEKNDDNVYPSTSYLKFYPNGKLGLFIIPKSDTLKLERSFFDPQRAKMGYYYIKDNVIKTRISTIGDCSLYLSNKKGEIKGDKIIIKDKRGYGNIYIKKYVPKIVLENWKPDW</sequence>
<keyword evidence="2" id="KW-1185">Reference proteome</keyword>
<proteinExistence type="predicted"/>
<name>A0A226HLA2_9FLAO</name>
<protein>
    <submittedName>
        <fullName evidence="1">Uncharacterized protein</fullName>
    </submittedName>
</protein>
<dbReference type="Proteomes" id="UP000198345">
    <property type="component" value="Unassembled WGS sequence"/>
</dbReference>
<evidence type="ECO:0000313" key="1">
    <source>
        <dbReference type="EMBL" id="OXA94411.1"/>
    </source>
</evidence>
<reference evidence="1 2" key="1">
    <citation type="submission" date="2016-11" db="EMBL/GenBank/DDBJ databases">
        <title>Whole genomes of Flavobacteriaceae.</title>
        <authorList>
            <person name="Stine C."/>
            <person name="Li C."/>
            <person name="Tadesse D."/>
        </authorList>
    </citation>
    <scope>NUCLEOTIDE SEQUENCE [LARGE SCALE GENOMIC DNA]</scope>
    <source>
        <strain evidence="1 2">DSM 18292</strain>
    </source>
</reference>
<evidence type="ECO:0000313" key="2">
    <source>
        <dbReference type="Proteomes" id="UP000198345"/>
    </source>
</evidence>
<comment type="caution">
    <text evidence="1">The sequence shown here is derived from an EMBL/GenBank/DDBJ whole genome shotgun (WGS) entry which is preliminary data.</text>
</comment>
<accession>A0A226HLA2</accession>
<dbReference type="PROSITE" id="PS51257">
    <property type="entry name" value="PROKAR_LIPOPROTEIN"/>
    <property type="match status" value="1"/>
</dbReference>
<dbReference type="AlphaFoldDB" id="A0A226HLA2"/>
<organism evidence="1 2">
    <name type="scientific">Flavobacterium hercynium</name>
    <dbReference type="NCBI Taxonomy" id="387094"/>
    <lineage>
        <taxon>Bacteria</taxon>
        <taxon>Pseudomonadati</taxon>
        <taxon>Bacteroidota</taxon>
        <taxon>Flavobacteriia</taxon>
        <taxon>Flavobacteriales</taxon>
        <taxon>Flavobacteriaceae</taxon>
        <taxon>Flavobacterium</taxon>
    </lineage>
</organism>
<gene>
    <name evidence="1" type="ORF">B0A66_04965</name>
</gene>